<protein>
    <submittedName>
        <fullName evidence="9">Uncharacterized protein</fullName>
    </submittedName>
</protein>
<evidence type="ECO:0000256" key="4">
    <source>
        <dbReference type="ARBA" id="ARBA00022544"/>
    </source>
</evidence>
<dbReference type="RefSeq" id="WP_108993824.1">
    <property type="nucleotide sequence ID" value="NZ_BDQX01000187.1"/>
</dbReference>
<dbReference type="EMBL" id="BDQX01000187">
    <property type="protein sequence ID" value="GBG08992.1"/>
    <property type="molecule type" value="Genomic_DNA"/>
</dbReference>
<gene>
    <name evidence="9" type="ORF">PAT3040_03612</name>
</gene>
<comment type="subcellular location">
    <subcellularLocation>
        <location evidence="1">Membrane</location>
        <topology evidence="1">Multi-pass membrane protein</topology>
    </subcellularLocation>
</comment>
<dbReference type="Pfam" id="PF03845">
    <property type="entry name" value="Spore_permease"/>
    <property type="match status" value="1"/>
</dbReference>
<comment type="similarity">
    <text evidence="2">Belongs to the amino acid-polyamine-organocation (APC) superfamily. Spore germination protein (SGP) (TC 2.A.3.9) family.</text>
</comment>
<evidence type="ECO:0000256" key="3">
    <source>
        <dbReference type="ARBA" id="ARBA00022448"/>
    </source>
</evidence>
<feature type="transmembrane region" description="Helical" evidence="8">
    <location>
        <begin position="116"/>
        <end position="134"/>
    </location>
</feature>
<name>A0A2R5EQN2_9BACL</name>
<accession>A0A2R5EQN2</accession>
<feature type="transmembrane region" description="Helical" evidence="8">
    <location>
        <begin position="271"/>
        <end position="290"/>
    </location>
</feature>
<evidence type="ECO:0000256" key="6">
    <source>
        <dbReference type="ARBA" id="ARBA00022989"/>
    </source>
</evidence>
<feature type="transmembrane region" description="Helical" evidence="8">
    <location>
        <begin position="7"/>
        <end position="33"/>
    </location>
</feature>
<evidence type="ECO:0000256" key="5">
    <source>
        <dbReference type="ARBA" id="ARBA00022692"/>
    </source>
</evidence>
<feature type="transmembrane region" description="Helical" evidence="8">
    <location>
        <begin position="141"/>
        <end position="162"/>
    </location>
</feature>
<organism evidence="9 10">
    <name type="scientific">Paenibacillus agaridevorans</name>
    <dbReference type="NCBI Taxonomy" id="171404"/>
    <lineage>
        <taxon>Bacteria</taxon>
        <taxon>Bacillati</taxon>
        <taxon>Bacillota</taxon>
        <taxon>Bacilli</taxon>
        <taxon>Bacillales</taxon>
        <taxon>Paenibacillaceae</taxon>
        <taxon>Paenibacillus</taxon>
    </lineage>
</organism>
<evidence type="ECO:0000313" key="9">
    <source>
        <dbReference type="EMBL" id="GBG08992.1"/>
    </source>
</evidence>
<dbReference type="PANTHER" id="PTHR34975:SF2">
    <property type="entry name" value="SPORE GERMINATION PROTEIN A2"/>
    <property type="match status" value="1"/>
</dbReference>
<dbReference type="GO" id="GO:0016020">
    <property type="term" value="C:membrane"/>
    <property type="evidence" value="ECO:0007669"/>
    <property type="project" value="UniProtKB-SubCell"/>
</dbReference>
<reference evidence="9 10" key="1">
    <citation type="submission" date="2017-08" db="EMBL/GenBank/DDBJ databases">
        <title>Substantial Increase in Enzyme Production by Combined Drug-Resistance Mutations in Paenibacillus agaridevorans.</title>
        <authorList>
            <person name="Tanaka Y."/>
            <person name="Funane K."/>
            <person name="Hosaka T."/>
            <person name="Shiwa Y."/>
            <person name="Fujita N."/>
            <person name="Miyazaki T."/>
            <person name="Yoshikawa H."/>
            <person name="Murakami K."/>
            <person name="Kasahara K."/>
            <person name="Inaoka T."/>
            <person name="Hiraga Y."/>
            <person name="Ochi K."/>
        </authorList>
    </citation>
    <scope>NUCLEOTIDE SEQUENCE [LARGE SCALE GENOMIC DNA]</scope>
    <source>
        <strain evidence="9 10">T-3040</strain>
    </source>
</reference>
<feature type="transmembrane region" description="Helical" evidence="8">
    <location>
        <begin position="302"/>
        <end position="321"/>
    </location>
</feature>
<feature type="transmembrane region" description="Helical" evidence="8">
    <location>
        <begin position="82"/>
        <end position="104"/>
    </location>
</feature>
<dbReference type="AlphaFoldDB" id="A0A2R5EQN2"/>
<proteinExistence type="inferred from homology"/>
<feature type="transmembrane region" description="Helical" evidence="8">
    <location>
        <begin position="333"/>
        <end position="354"/>
    </location>
</feature>
<keyword evidence="10" id="KW-1185">Reference proteome</keyword>
<dbReference type="PANTHER" id="PTHR34975">
    <property type="entry name" value="SPORE GERMINATION PROTEIN A2"/>
    <property type="match status" value="1"/>
</dbReference>
<comment type="caution">
    <text evidence="9">The sequence shown here is derived from an EMBL/GenBank/DDBJ whole genome shotgun (WGS) entry which is preliminary data.</text>
</comment>
<feature type="transmembrane region" description="Helical" evidence="8">
    <location>
        <begin position="214"/>
        <end position="236"/>
    </location>
</feature>
<sequence length="375" mass="42075">MSIKPFGIFPAACIMVLSVGLVNHVLVVPLILSAAHRDAWMAVFVALIFILPWTAIPLFGALSKLQGKRLDRWMKERLPLPVAWMFIGYMILFAFVTATETLIVTVSWAETTYLSSTPPIAVLIVFIGLCVYAASLGLRTIAFISCLLLPVVVLVGDFVMTANMPHKDYRYLLPMLENGMSPVLQASLYSITAFGELFLLLLMHHHFKSSFKRWHLIVLVAFLALLAVGPVTGAISEFGPFEAVKMRYPAFSQWRLVTIGRYFEHVDFFAIYQWLSGSMIRISLSIYLIAEFSPIGRMKRRSVGLIFIGAIVGGVSLYWVHHMVDYVRVLRFSYLYGGIVSCGMVIVVYGLTFVKARRSDNGRTRAGSAERDERQ</sequence>
<feature type="transmembrane region" description="Helical" evidence="8">
    <location>
        <begin position="182"/>
        <end position="202"/>
    </location>
</feature>
<dbReference type="Proteomes" id="UP000245202">
    <property type="component" value="Unassembled WGS sequence"/>
</dbReference>
<evidence type="ECO:0000256" key="2">
    <source>
        <dbReference type="ARBA" id="ARBA00007998"/>
    </source>
</evidence>
<evidence type="ECO:0000256" key="7">
    <source>
        <dbReference type="ARBA" id="ARBA00023136"/>
    </source>
</evidence>
<dbReference type="InterPro" id="IPR004761">
    <property type="entry name" value="Spore_GerAB"/>
</dbReference>
<evidence type="ECO:0000313" key="10">
    <source>
        <dbReference type="Proteomes" id="UP000245202"/>
    </source>
</evidence>
<keyword evidence="6 8" id="KW-1133">Transmembrane helix</keyword>
<evidence type="ECO:0000256" key="1">
    <source>
        <dbReference type="ARBA" id="ARBA00004141"/>
    </source>
</evidence>
<evidence type="ECO:0000256" key="8">
    <source>
        <dbReference type="SAM" id="Phobius"/>
    </source>
</evidence>
<keyword evidence="3" id="KW-0813">Transport</keyword>
<dbReference type="NCBIfam" id="TIGR00912">
    <property type="entry name" value="2A0309"/>
    <property type="match status" value="1"/>
</dbReference>
<keyword evidence="5 8" id="KW-0812">Transmembrane</keyword>
<keyword evidence="7 8" id="KW-0472">Membrane</keyword>
<dbReference type="GO" id="GO:0009847">
    <property type="term" value="P:spore germination"/>
    <property type="evidence" value="ECO:0007669"/>
    <property type="project" value="InterPro"/>
</dbReference>
<keyword evidence="4" id="KW-0309">Germination</keyword>
<feature type="transmembrane region" description="Helical" evidence="8">
    <location>
        <begin position="39"/>
        <end position="62"/>
    </location>
</feature>